<dbReference type="GO" id="GO:0003755">
    <property type="term" value="F:peptidyl-prolyl cis-trans isomerase activity"/>
    <property type="evidence" value="ECO:0007669"/>
    <property type="project" value="UniProtKB-UniRule"/>
</dbReference>
<organism evidence="9 10">
    <name type="scientific">Duncaniella muris</name>
    <dbReference type="NCBI Taxonomy" id="2094150"/>
    <lineage>
        <taxon>Bacteria</taxon>
        <taxon>Pseudomonadati</taxon>
        <taxon>Bacteroidota</taxon>
        <taxon>Bacteroidia</taxon>
        <taxon>Bacteroidales</taxon>
        <taxon>Muribaculaceae</taxon>
        <taxon>Duncaniella</taxon>
    </lineage>
</organism>
<evidence type="ECO:0000256" key="7">
    <source>
        <dbReference type="RuleBase" id="RU003915"/>
    </source>
</evidence>
<evidence type="ECO:0000256" key="1">
    <source>
        <dbReference type="ARBA" id="ARBA00000971"/>
    </source>
</evidence>
<dbReference type="EC" id="5.2.1.8" evidence="7"/>
<name>A0A2V1IIY9_9BACT</name>
<reference evidence="10" key="1">
    <citation type="submission" date="2018-02" db="EMBL/GenBank/DDBJ databases">
        <authorList>
            <person name="Clavel T."/>
            <person name="Strowig T."/>
        </authorList>
    </citation>
    <scope>NUCLEOTIDE SEQUENCE [LARGE SCALE GENOMIC DNA]</scope>
    <source>
        <strain evidence="10">DSM 103720</strain>
    </source>
</reference>
<evidence type="ECO:0000256" key="4">
    <source>
        <dbReference type="ARBA" id="ARBA00023110"/>
    </source>
</evidence>
<keyword evidence="5 6" id="KW-0413">Isomerase</keyword>
<comment type="caution">
    <text evidence="9">The sequence shown here is derived from an EMBL/GenBank/DDBJ whole genome shotgun (WGS) entry which is preliminary data.</text>
</comment>
<dbReference type="Pfam" id="PF01346">
    <property type="entry name" value="FKBP_N"/>
    <property type="match status" value="1"/>
</dbReference>
<dbReference type="Gene3D" id="1.10.287.460">
    <property type="entry name" value="Peptidyl-prolyl cis-trans isomerase, FKBP-type, N-terminal domain"/>
    <property type="match status" value="1"/>
</dbReference>
<dbReference type="InterPro" id="IPR036944">
    <property type="entry name" value="PPIase_FKBP_N_sf"/>
</dbReference>
<dbReference type="GO" id="GO:0006457">
    <property type="term" value="P:protein folding"/>
    <property type="evidence" value="ECO:0007669"/>
    <property type="project" value="InterPro"/>
</dbReference>
<feature type="domain" description="PPIase FKBP-type" evidence="8">
    <location>
        <begin position="120"/>
        <end position="206"/>
    </location>
</feature>
<dbReference type="Proteomes" id="UP000244905">
    <property type="component" value="Unassembled WGS sequence"/>
</dbReference>
<keyword evidence="10" id="KW-1185">Reference proteome</keyword>
<dbReference type="PROSITE" id="PS50059">
    <property type="entry name" value="FKBP_PPIASE"/>
    <property type="match status" value="1"/>
</dbReference>
<dbReference type="PANTHER" id="PTHR43811:SF19">
    <property type="entry name" value="39 KDA FK506-BINDING NUCLEAR PROTEIN"/>
    <property type="match status" value="1"/>
</dbReference>
<evidence type="ECO:0000313" key="9">
    <source>
        <dbReference type="EMBL" id="PWB01349.1"/>
    </source>
</evidence>
<keyword evidence="3" id="KW-0732">Signal</keyword>
<accession>A0A2V1IIY9</accession>
<dbReference type="RefSeq" id="WP_107032773.1">
    <property type="nucleotide sequence ID" value="NZ_CAJSYL010000011.1"/>
</dbReference>
<evidence type="ECO:0000256" key="5">
    <source>
        <dbReference type="ARBA" id="ARBA00023235"/>
    </source>
</evidence>
<dbReference type="FunFam" id="3.10.50.40:FF:000045">
    <property type="entry name" value="Peptidyl-prolyl cis-trans isomerase"/>
    <property type="match status" value="1"/>
</dbReference>
<evidence type="ECO:0000259" key="8">
    <source>
        <dbReference type="PROSITE" id="PS50059"/>
    </source>
</evidence>
<keyword evidence="4 6" id="KW-0697">Rotamase</keyword>
<dbReference type="InterPro" id="IPR001179">
    <property type="entry name" value="PPIase_FKBP_dom"/>
</dbReference>
<proteinExistence type="inferred from homology"/>
<dbReference type="GeneID" id="82526639"/>
<protein>
    <recommendedName>
        <fullName evidence="7">Peptidyl-prolyl cis-trans isomerase</fullName>
        <ecNumber evidence="7">5.2.1.8</ecNumber>
    </recommendedName>
</protein>
<dbReference type="InterPro" id="IPR046357">
    <property type="entry name" value="PPIase_dom_sf"/>
</dbReference>
<dbReference type="Pfam" id="PF00254">
    <property type="entry name" value="FKBP_C"/>
    <property type="match status" value="1"/>
</dbReference>
<dbReference type="InterPro" id="IPR000774">
    <property type="entry name" value="PPIase_FKBP_N"/>
</dbReference>
<evidence type="ECO:0000313" key="10">
    <source>
        <dbReference type="Proteomes" id="UP000244905"/>
    </source>
</evidence>
<sequence length="208" mass="22667">MENKELDRISYALGLSMGNNFRASGIQEINVEDFADGVAAVFYGSEPKMTYDEAKAEIQKYFTALEEKQRAEAAKMADVNAAAGKQFLEENGKRVEVKTTASGLQYEVIEDGDGEMPTAQDQVEVHYTGKLIDGTVFDSSVERGVPATFGVTQVIPGWVEALQLMKAGSKWRLFIPSQLAYGPQGAGGMIGPNSTLIFDVELLKVIKK</sequence>
<gene>
    <name evidence="9" type="ORF">C5O23_09835</name>
</gene>
<dbReference type="EMBL" id="PUEC01000022">
    <property type="protein sequence ID" value="PWB01349.1"/>
    <property type="molecule type" value="Genomic_DNA"/>
</dbReference>
<evidence type="ECO:0000256" key="6">
    <source>
        <dbReference type="PROSITE-ProRule" id="PRU00277"/>
    </source>
</evidence>
<evidence type="ECO:0000256" key="3">
    <source>
        <dbReference type="ARBA" id="ARBA00022729"/>
    </source>
</evidence>
<comment type="similarity">
    <text evidence="2 7">Belongs to the FKBP-type PPIase family.</text>
</comment>
<dbReference type="Gene3D" id="3.10.50.40">
    <property type="match status" value="1"/>
</dbReference>
<evidence type="ECO:0000256" key="2">
    <source>
        <dbReference type="ARBA" id="ARBA00006577"/>
    </source>
</evidence>
<dbReference type="SUPFAM" id="SSF54534">
    <property type="entry name" value="FKBP-like"/>
    <property type="match status" value="1"/>
</dbReference>
<dbReference type="AlphaFoldDB" id="A0A2V1IIY9"/>
<dbReference type="NCBIfam" id="NF008602">
    <property type="entry name" value="PRK11570.1"/>
    <property type="match status" value="1"/>
</dbReference>
<dbReference type="PANTHER" id="PTHR43811">
    <property type="entry name" value="FKBP-TYPE PEPTIDYL-PROLYL CIS-TRANS ISOMERASE FKPA"/>
    <property type="match status" value="1"/>
</dbReference>
<comment type="catalytic activity">
    <reaction evidence="1 6 7">
        <text>[protein]-peptidylproline (omega=180) = [protein]-peptidylproline (omega=0)</text>
        <dbReference type="Rhea" id="RHEA:16237"/>
        <dbReference type="Rhea" id="RHEA-COMP:10747"/>
        <dbReference type="Rhea" id="RHEA-COMP:10748"/>
        <dbReference type="ChEBI" id="CHEBI:83833"/>
        <dbReference type="ChEBI" id="CHEBI:83834"/>
        <dbReference type="EC" id="5.2.1.8"/>
    </reaction>
</comment>